<name>A0A1Y5RWI8_9RHOB</name>
<dbReference type="Proteomes" id="UP000193862">
    <property type="component" value="Unassembled WGS sequence"/>
</dbReference>
<dbReference type="Pfam" id="PF25838">
    <property type="entry name" value="Apionate_lact_M"/>
    <property type="match status" value="1"/>
</dbReference>
<dbReference type="RefSeq" id="WP_085835571.1">
    <property type="nucleotide sequence ID" value="NZ_FWFS01000002.1"/>
</dbReference>
<dbReference type="InterPro" id="IPR058788">
    <property type="entry name" value="ApnL_N"/>
</dbReference>
<reference evidence="3 4" key="1">
    <citation type="submission" date="2017-03" db="EMBL/GenBank/DDBJ databases">
        <authorList>
            <person name="Afonso C.L."/>
            <person name="Miller P.J."/>
            <person name="Scott M.A."/>
            <person name="Spackman E."/>
            <person name="Goraichik I."/>
            <person name="Dimitrov K.M."/>
            <person name="Suarez D.L."/>
            <person name="Swayne D.E."/>
        </authorList>
    </citation>
    <scope>NUCLEOTIDE SEQUENCE [LARGE SCALE GENOMIC DNA]</scope>
    <source>
        <strain evidence="3 4">CECT 8620</strain>
    </source>
</reference>
<keyword evidence="4" id="KW-1185">Reference proteome</keyword>
<dbReference type="OrthoDB" id="931854at2"/>
<proteinExistence type="predicted"/>
<organism evidence="3 4">
    <name type="scientific">Aquimixticola soesokkakensis</name>
    <dbReference type="NCBI Taxonomy" id="1519096"/>
    <lineage>
        <taxon>Bacteria</taxon>
        <taxon>Pseudomonadati</taxon>
        <taxon>Pseudomonadota</taxon>
        <taxon>Alphaproteobacteria</taxon>
        <taxon>Rhodobacterales</taxon>
        <taxon>Paracoccaceae</taxon>
        <taxon>Aquimixticola</taxon>
    </lineage>
</organism>
<evidence type="ECO:0000313" key="3">
    <source>
        <dbReference type="EMBL" id="SLN27146.1"/>
    </source>
</evidence>
<dbReference type="Pfam" id="PF25837">
    <property type="entry name" value="Apionate_lact_N"/>
    <property type="match status" value="1"/>
</dbReference>
<feature type="domain" description="D-apionate lactonase N-terminal" evidence="1">
    <location>
        <begin position="9"/>
        <end position="232"/>
    </location>
</feature>
<dbReference type="EMBL" id="FWFS01000002">
    <property type="protein sequence ID" value="SLN27146.1"/>
    <property type="molecule type" value="Genomic_DNA"/>
</dbReference>
<evidence type="ECO:0000259" key="1">
    <source>
        <dbReference type="Pfam" id="PF25837"/>
    </source>
</evidence>
<sequence length="587" mass="62610">MSGNTDLVALFGTPTPPPVRESIVRGPVHVTLEDGTLRHLKIGGVEILRQAAFLVRDRDWGRVTPTLAPARRDDSDDALVLTQPMVFRTATGALDVTITATLRAHSLTLVATGQVTGLFDTNRSGFTLLYPINGMAGARACVTHSDGSQEDKCFPDVIAPWQPFEDIAALTHQANGLAVTCAFAGDVFEMEDQRQWGDASFKIYNRPLARPWPYRLAQGAFPTQTMSLTWQAAPKAAQPRPAGLTPALTDQRFAQTALVLDSAQAARAALSPQDLVQTGAQRVLCHLDATANTMAAQMDSFARLQSACPDLAFDLELLGRFDASQTPEEELTAHRRAMDQAGLSPASVFICPAVDRQSTPPGSTWPDCPPLVDIHSAAALVFADVPRGAGMASFFPELNRKRPPRDGALAQELAFITHGLCPIVHAADDVSVLETLEAIPHIARSARAIAGARGYRIGPCTLAMRQNPYGNRTLPNPNLERICMADIDPRHFAAFGAAYLVGLASALAPFAPQVWTPAALYGPRGLLGAGPVPLAGVVRWLAERAGGRVEVAQIDNAVATLVISGERIVANLSGSPCQGLGPFEVTK</sequence>
<protein>
    <submittedName>
        <fullName evidence="3">Uncharacterized protein</fullName>
    </submittedName>
</protein>
<gene>
    <name evidence="3" type="ORF">AQS8620_00828</name>
</gene>
<dbReference type="AlphaFoldDB" id="A0A1Y5RWI8"/>
<evidence type="ECO:0000313" key="4">
    <source>
        <dbReference type="Proteomes" id="UP000193862"/>
    </source>
</evidence>
<evidence type="ECO:0000259" key="2">
    <source>
        <dbReference type="Pfam" id="PF25838"/>
    </source>
</evidence>
<accession>A0A1Y5RWI8</accession>
<feature type="domain" description="D-apionate lactonase TIM barrel" evidence="2">
    <location>
        <begin position="257"/>
        <end position="546"/>
    </location>
</feature>
<dbReference type="InterPro" id="IPR058787">
    <property type="entry name" value="ApnL_M"/>
</dbReference>